<dbReference type="SUPFAM" id="SSF53335">
    <property type="entry name" value="S-adenosyl-L-methionine-dependent methyltransferases"/>
    <property type="match status" value="1"/>
</dbReference>
<dbReference type="RefSeq" id="WP_088905670.1">
    <property type="nucleotide sequence ID" value="NZ_CP022272.1"/>
</dbReference>
<evidence type="ECO:0000313" key="2">
    <source>
        <dbReference type="Proteomes" id="UP000198233"/>
    </source>
</evidence>
<keyword evidence="1" id="KW-0489">Methyltransferase</keyword>
<dbReference type="AlphaFoldDB" id="A0AAC9XPS5"/>
<gene>
    <name evidence="1" type="ORF">CFF01_17780</name>
</gene>
<dbReference type="Gene3D" id="3.40.50.150">
    <property type="entry name" value="Vaccinia Virus protein VP39"/>
    <property type="match status" value="1"/>
</dbReference>
<dbReference type="Proteomes" id="UP000198233">
    <property type="component" value="Chromosome"/>
</dbReference>
<evidence type="ECO:0000313" key="1">
    <source>
        <dbReference type="EMBL" id="ASJ98290.1"/>
    </source>
</evidence>
<sequence>MSLCPLCHSEHLSLFHRDKHREYLICGQCQLVSVPEQYRLSAEDEKAFYDHHENNSEDAGYRRFLGRTWLPLLERLTSAHKGLDFGCGPGPTISVMADEVGIAMENYDLYYFPHEALLEKQYDFITMTEVIEHVADAQGLLTRLDAMMKPGSCLAVMTKRVLSQAAFAHWHYKQDLTHICFYSQATFEWVAKQLNWQLEVIDKDVVFFTKAQIG</sequence>
<dbReference type="EMBL" id="CP022272">
    <property type="protein sequence ID" value="ASJ98290.1"/>
    <property type="molecule type" value="Genomic_DNA"/>
</dbReference>
<reference evidence="1 2" key="1">
    <citation type="submission" date="2017-06" db="EMBL/GenBank/DDBJ databases">
        <title>Complete genome sequence of Shewanella marisflavi EP1 associated with anaerobic 2,4-dinitrotoluene reduction and salt tolerance.</title>
        <authorList>
            <person name="Huang J."/>
        </authorList>
    </citation>
    <scope>NUCLEOTIDE SEQUENCE [LARGE SCALE GENOMIC DNA]</scope>
    <source>
        <strain evidence="1 2">EP1</strain>
    </source>
</reference>
<dbReference type="GO" id="GO:0008168">
    <property type="term" value="F:methyltransferase activity"/>
    <property type="evidence" value="ECO:0007669"/>
    <property type="project" value="UniProtKB-KW"/>
</dbReference>
<keyword evidence="1" id="KW-0808">Transferase</keyword>
<proteinExistence type="predicted"/>
<name>A0AAC9XPS5_9GAMM</name>
<accession>A0AAC9XPS5</accession>
<dbReference type="GO" id="GO:0032259">
    <property type="term" value="P:methylation"/>
    <property type="evidence" value="ECO:0007669"/>
    <property type="project" value="UniProtKB-KW"/>
</dbReference>
<organism evidence="1 2">
    <name type="scientific">Shewanella marisflavi</name>
    <dbReference type="NCBI Taxonomy" id="260364"/>
    <lineage>
        <taxon>Bacteria</taxon>
        <taxon>Pseudomonadati</taxon>
        <taxon>Pseudomonadota</taxon>
        <taxon>Gammaproteobacteria</taxon>
        <taxon>Alteromonadales</taxon>
        <taxon>Shewanellaceae</taxon>
        <taxon>Shewanella</taxon>
    </lineage>
</organism>
<dbReference type="KEGG" id="smav:CFF01_17780"/>
<dbReference type="Pfam" id="PF13489">
    <property type="entry name" value="Methyltransf_23"/>
    <property type="match status" value="1"/>
</dbReference>
<dbReference type="InterPro" id="IPR029063">
    <property type="entry name" value="SAM-dependent_MTases_sf"/>
</dbReference>
<protein>
    <submittedName>
        <fullName evidence="1">Methyltransferase</fullName>
    </submittedName>
</protein>